<evidence type="ECO:0000313" key="1">
    <source>
        <dbReference type="EMBL" id="VDM85642.1"/>
    </source>
</evidence>
<dbReference type="AlphaFoldDB" id="A0A3P7M2Z2"/>
<sequence length="33" mass="3722">MFGSSPLLPFPLPHPELKKTSKQLALWNRTSCP</sequence>
<accession>A0A3P7M2Z2</accession>
<evidence type="ECO:0000313" key="2">
    <source>
        <dbReference type="Proteomes" id="UP000270094"/>
    </source>
</evidence>
<organism evidence="1 2">
    <name type="scientific">Strongylus vulgaris</name>
    <name type="common">Blood worm</name>
    <dbReference type="NCBI Taxonomy" id="40348"/>
    <lineage>
        <taxon>Eukaryota</taxon>
        <taxon>Metazoa</taxon>
        <taxon>Ecdysozoa</taxon>
        <taxon>Nematoda</taxon>
        <taxon>Chromadorea</taxon>
        <taxon>Rhabditida</taxon>
        <taxon>Rhabditina</taxon>
        <taxon>Rhabditomorpha</taxon>
        <taxon>Strongyloidea</taxon>
        <taxon>Strongylidae</taxon>
        <taxon>Strongylus</taxon>
    </lineage>
</organism>
<name>A0A3P7M2Z2_STRVU</name>
<proteinExistence type="predicted"/>
<reference evidence="1 2" key="1">
    <citation type="submission" date="2018-11" db="EMBL/GenBank/DDBJ databases">
        <authorList>
            <consortium name="Pathogen Informatics"/>
        </authorList>
    </citation>
    <scope>NUCLEOTIDE SEQUENCE [LARGE SCALE GENOMIC DNA]</scope>
</reference>
<protein>
    <submittedName>
        <fullName evidence="1">Uncharacterized protein</fullName>
    </submittedName>
</protein>
<dbReference type="Proteomes" id="UP000270094">
    <property type="component" value="Unassembled WGS sequence"/>
</dbReference>
<dbReference type="EMBL" id="UYYB01143296">
    <property type="protein sequence ID" value="VDM85642.1"/>
    <property type="molecule type" value="Genomic_DNA"/>
</dbReference>
<keyword evidence="2" id="KW-1185">Reference proteome</keyword>
<gene>
    <name evidence="1" type="ORF">SVUK_LOCUS20640</name>
</gene>